<sequence length="186" mass="20467">MEPMLLVLTGAALALGAVLLGSHILGFVAQRPADFAGQGPVLNLRDHLAGPLLCEGVIYGPTGRVVSRFVAEMEAHWHGNVGTMTEEFRYDSGAVQHRQWTLHVEGDDRIRAEAPDVVGTGHGELCGPALRLRYRIRLPDSAGGYVLDTTDWMYVVENGTIINRSQFRKYGFKVAELIATIRKNDR</sequence>
<keyword evidence="2" id="KW-1185">Reference proteome</keyword>
<comment type="caution">
    <text evidence="1">The sequence shown here is derived from an EMBL/GenBank/DDBJ whole genome shotgun (WGS) entry which is preliminary data.</text>
</comment>
<accession>A0ABW2ULX7</accession>
<reference evidence="2" key="1">
    <citation type="journal article" date="2019" name="Int. J. Syst. Evol. Microbiol.">
        <title>The Global Catalogue of Microorganisms (GCM) 10K type strain sequencing project: providing services to taxonomists for standard genome sequencing and annotation.</title>
        <authorList>
            <consortium name="The Broad Institute Genomics Platform"/>
            <consortium name="The Broad Institute Genome Sequencing Center for Infectious Disease"/>
            <person name="Wu L."/>
            <person name="Ma J."/>
        </authorList>
    </citation>
    <scope>NUCLEOTIDE SEQUENCE [LARGE SCALE GENOMIC DNA]</scope>
    <source>
        <strain evidence="2">CGMCC 1.12750</strain>
    </source>
</reference>
<dbReference type="RefSeq" id="WP_377405950.1">
    <property type="nucleotide sequence ID" value="NZ_JBHTFQ010000009.1"/>
</dbReference>
<name>A0ABW2ULX7_9RHOB</name>
<organism evidence="1 2">
    <name type="scientific">Plastorhodobacter daqingensis</name>
    <dbReference type="NCBI Taxonomy" id="1387281"/>
    <lineage>
        <taxon>Bacteria</taxon>
        <taxon>Pseudomonadati</taxon>
        <taxon>Pseudomonadota</taxon>
        <taxon>Alphaproteobacteria</taxon>
        <taxon>Rhodobacterales</taxon>
        <taxon>Paracoccaceae</taxon>
        <taxon>Plastorhodobacter</taxon>
    </lineage>
</organism>
<dbReference type="Pfam" id="PF12915">
    <property type="entry name" value="DUF3833"/>
    <property type="match status" value="1"/>
</dbReference>
<protein>
    <submittedName>
        <fullName evidence="1">DUF3833 domain-containing protein</fullName>
    </submittedName>
</protein>
<evidence type="ECO:0000313" key="2">
    <source>
        <dbReference type="Proteomes" id="UP001596516"/>
    </source>
</evidence>
<proteinExistence type="predicted"/>
<evidence type="ECO:0000313" key="1">
    <source>
        <dbReference type="EMBL" id="MFC7705744.1"/>
    </source>
</evidence>
<dbReference type="EMBL" id="JBHTFQ010000009">
    <property type="protein sequence ID" value="MFC7705744.1"/>
    <property type="molecule type" value="Genomic_DNA"/>
</dbReference>
<dbReference type="Proteomes" id="UP001596516">
    <property type="component" value="Unassembled WGS sequence"/>
</dbReference>
<gene>
    <name evidence="1" type="ORF">ACFQXB_16260</name>
</gene>
<dbReference type="InterPro" id="IPR024409">
    <property type="entry name" value="DUF3833"/>
</dbReference>